<dbReference type="EMBL" id="RDQH01000343">
    <property type="protein sequence ID" value="RXH68464.1"/>
    <property type="molecule type" value="Genomic_DNA"/>
</dbReference>
<reference evidence="1 2" key="1">
    <citation type="submission" date="2018-10" db="EMBL/GenBank/DDBJ databases">
        <title>A high-quality apple genome assembly.</title>
        <authorList>
            <person name="Hu J."/>
        </authorList>
    </citation>
    <scope>NUCLEOTIDE SEQUENCE [LARGE SCALE GENOMIC DNA]</scope>
    <source>
        <strain evidence="2">cv. HFTH1</strain>
        <tissue evidence="1">Young leaf</tissue>
    </source>
</reference>
<evidence type="ECO:0000313" key="1">
    <source>
        <dbReference type="EMBL" id="RXH68464.1"/>
    </source>
</evidence>
<protein>
    <submittedName>
        <fullName evidence="1">Uncharacterized protein</fullName>
    </submittedName>
</protein>
<gene>
    <name evidence="1" type="ORF">DVH24_030797</name>
</gene>
<evidence type="ECO:0000313" key="2">
    <source>
        <dbReference type="Proteomes" id="UP000290289"/>
    </source>
</evidence>
<sequence length="78" mass="8911">MDGEDCGGGKKKESIWNESFQKGEAERKFIQNSFRGTARSTRFRRTERVMEHLIPLHFVSSHVPNGVIKFSSLGPPYI</sequence>
<keyword evidence="2" id="KW-1185">Reference proteome</keyword>
<dbReference type="AlphaFoldDB" id="A0A498HDW3"/>
<accession>A0A498HDW3</accession>
<dbReference type="Proteomes" id="UP000290289">
    <property type="component" value="Chromosome 17"/>
</dbReference>
<organism evidence="1 2">
    <name type="scientific">Malus domestica</name>
    <name type="common">Apple</name>
    <name type="synonym">Pyrus malus</name>
    <dbReference type="NCBI Taxonomy" id="3750"/>
    <lineage>
        <taxon>Eukaryota</taxon>
        <taxon>Viridiplantae</taxon>
        <taxon>Streptophyta</taxon>
        <taxon>Embryophyta</taxon>
        <taxon>Tracheophyta</taxon>
        <taxon>Spermatophyta</taxon>
        <taxon>Magnoliopsida</taxon>
        <taxon>eudicotyledons</taxon>
        <taxon>Gunneridae</taxon>
        <taxon>Pentapetalae</taxon>
        <taxon>rosids</taxon>
        <taxon>fabids</taxon>
        <taxon>Rosales</taxon>
        <taxon>Rosaceae</taxon>
        <taxon>Amygdaloideae</taxon>
        <taxon>Maleae</taxon>
        <taxon>Malus</taxon>
    </lineage>
</organism>
<comment type="caution">
    <text evidence="1">The sequence shown here is derived from an EMBL/GenBank/DDBJ whole genome shotgun (WGS) entry which is preliminary data.</text>
</comment>
<proteinExistence type="predicted"/>
<name>A0A498HDW3_MALDO</name>